<proteinExistence type="predicted"/>
<evidence type="ECO:0000313" key="3">
    <source>
        <dbReference type="Proteomes" id="UP001282284"/>
    </source>
</evidence>
<dbReference type="Proteomes" id="UP001282284">
    <property type="component" value="Unassembled WGS sequence"/>
</dbReference>
<dbReference type="SUPFAM" id="SSF50494">
    <property type="entry name" value="Trypsin-like serine proteases"/>
    <property type="match status" value="1"/>
</dbReference>
<protein>
    <recommendedName>
        <fullName evidence="4">Trypsin</fullName>
    </recommendedName>
</protein>
<accession>A0ABU4GC85</accession>
<dbReference type="EMBL" id="JAUBDI010000018">
    <property type="protein sequence ID" value="MDW0114543.1"/>
    <property type="molecule type" value="Genomic_DNA"/>
</dbReference>
<organism evidence="2 3">
    <name type="scientific">Sporosarcina saromensis</name>
    <dbReference type="NCBI Taxonomy" id="359365"/>
    <lineage>
        <taxon>Bacteria</taxon>
        <taxon>Bacillati</taxon>
        <taxon>Bacillota</taxon>
        <taxon>Bacilli</taxon>
        <taxon>Bacillales</taxon>
        <taxon>Caryophanaceae</taxon>
        <taxon>Sporosarcina</taxon>
    </lineage>
</organism>
<dbReference type="InterPro" id="IPR043504">
    <property type="entry name" value="Peptidase_S1_PA_chymotrypsin"/>
</dbReference>
<evidence type="ECO:0000313" key="2">
    <source>
        <dbReference type="EMBL" id="MDW0114543.1"/>
    </source>
</evidence>
<keyword evidence="1" id="KW-0720">Serine protease</keyword>
<sequence>MKCKKNFSKQTEGLNLTNNYILSLDTKNNNLELTIENISVENEKILQEIYGDAISIIRDDKLSVNNNIEHQAFKARTSDFNSQGAGIGIQTKFSQNRKNYTHQCSTAGVAQKGSDLWVITAGHCDDYSKTFYQYGSVLGSTHLDAFASDYDFLLIKVNDSPLKRYASNGLYSVSADSSTGYDSKLTGSFSQYEGLRVCKVGVKTNKTCGVVTKKRYQSGSFYTGLVYFEVENEGQVVSSAGDSGGAWYTQSLPYRLVGIHAAGNTETNSTKALVTPWVEVSEKYNLTLYTSDSTSPMN</sequence>
<dbReference type="InterPro" id="IPR009003">
    <property type="entry name" value="Peptidase_S1_PA"/>
</dbReference>
<evidence type="ECO:0000256" key="1">
    <source>
        <dbReference type="ARBA" id="ARBA00022825"/>
    </source>
</evidence>
<gene>
    <name evidence="2" type="ORF">QT711_15195</name>
</gene>
<dbReference type="PROSITE" id="PS00134">
    <property type="entry name" value="TRYPSIN_HIS"/>
    <property type="match status" value="1"/>
</dbReference>
<evidence type="ECO:0008006" key="4">
    <source>
        <dbReference type="Google" id="ProtNLM"/>
    </source>
</evidence>
<keyword evidence="1" id="KW-0378">Hydrolase</keyword>
<dbReference type="Gene3D" id="2.40.10.10">
    <property type="entry name" value="Trypsin-like serine proteases"/>
    <property type="match status" value="2"/>
</dbReference>
<dbReference type="RefSeq" id="WP_317945660.1">
    <property type="nucleotide sequence ID" value="NZ_JAUBDI010000018.1"/>
</dbReference>
<keyword evidence="3" id="KW-1185">Reference proteome</keyword>
<dbReference type="InterPro" id="IPR018114">
    <property type="entry name" value="TRYPSIN_HIS"/>
</dbReference>
<keyword evidence="1" id="KW-0645">Protease</keyword>
<reference evidence="2 3" key="1">
    <citation type="submission" date="2023-06" db="EMBL/GenBank/DDBJ databases">
        <title>Sporosarcina sp. nov., isolated from Korean traditional fermented seafood 'Jeotgal'.</title>
        <authorList>
            <person name="Yang A.I."/>
            <person name="Shin N.-R."/>
        </authorList>
    </citation>
    <scope>NUCLEOTIDE SEQUENCE [LARGE SCALE GENOMIC DNA]</scope>
    <source>
        <strain evidence="2 3">KCTC13119</strain>
    </source>
</reference>
<name>A0ABU4GC85_9BACL</name>
<comment type="caution">
    <text evidence="2">The sequence shown here is derived from an EMBL/GenBank/DDBJ whole genome shotgun (WGS) entry which is preliminary data.</text>
</comment>